<proteinExistence type="predicted"/>
<feature type="non-terminal residue" evidence="1">
    <location>
        <position position="50"/>
    </location>
</feature>
<evidence type="ECO:0000313" key="2">
    <source>
        <dbReference type="Proteomes" id="UP000663874"/>
    </source>
</evidence>
<dbReference type="Proteomes" id="UP000663874">
    <property type="component" value="Unassembled WGS sequence"/>
</dbReference>
<protein>
    <recommendedName>
        <fullName evidence="3">VCBS repeat-containing protein</fullName>
    </recommendedName>
</protein>
<accession>A0A820N7L8</accession>
<evidence type="ECO:0008006" key="3">
    <source>
        <dbReference type="Google" id="ProtNLM"/>
    </source>
</evidence>
<dbReference type="SUPFAM" id="SSF69318">
    <property type="entry name" value="Integrin alpha N-terminal domain"/>
    <property type="match status" value="1"/>
</dbReference>
<dbReference type="EMBL" id="CAJOBE010060197">
    <property type="protein sequence ID" value="CAF4384069.1"/>
    <property type="molecule type" value="Genomic_DNA"/>
</dbReference>
<organism evidence="1 2">
    <name type="scientific">Rotaria sordida</name>
    <dbReference type="NCBI Taxonomy" id="392033"/>
    <lineage>
        <taxon>Eukaryota</taxon>
        <taxon>Metazoa</taxon>
        <taxon>Spiralia</taxon>
        <taxon>Gnathifera</taxon>
        <taxon>Rotifera</taxon>
        <taxon>Eurotatoria</taxon>
        <taxon>Bdelloidea</taxon>
        <taxon>Philodinida</taxon>
        <taxon>Philodinidae</taxon>
        <taxon>Rotaria</taxon>
    </lineage>
</organism>
<reference evidence="1" key="1">
    <citation type="submission" date="2021-02" db="EMBL/GenBank/DDBJ databases">
        <authorList>
            <person name="Nowell W R."/>
        </authorList>
    </citation>
    <scope>NUCLEOTIDE SEQUENCE</scope>
</reference>
<sequence>MQTPYSTGDDSSPTMVAVDDFNKDNRLDVAVANFGTNSIGIFLGSEDGLF</sequence>
<dbReference type="AlphaFoldDB" id="A0A820N7L8"/>
<dbReference type="InterPro" id="IPR028994">
    <property type="entry name" value="Integrin_alpha_N"/>
</dbReference>
<gene>
    <name evidence="1" type="ORF">FNK824_LOCUS43401</name>
</gene>
<evidence type="ECO:0000313" key="1">
    <source>
        <dbReference type="EMBL" id="CAF4384069.1"/>
    </source>
</evidence>
<feature type="non-terminal residue" evidence="1">
    <location>
        <position position="1"/>
    </location>
</feature>
<comment type="caution">
    <text evidence="1">The sequence shown here is derived from an EMBL/GenBank/DDBJ whole genome shotgun (WGS) entry which is preliminary data.</text>
</comment>
<name>A0A820N7L8_9BILA</name>